<sequence>MTCPGCMAPGWQGLLNFLPWKPMISFQGNLHFLKKTSHQPLCQAQAERGRLKEEVNGAGLRLAAGSWPWGAWPWGQYRKGPSCAFPGIQETPEVETNPRTEVEVCLDATPADLLPSRLDTGLQRREVGGTSPTLCLSPTVKLTACEAKHAGPEPAVGDRAGNLRGRPDRSSEQLRGSMRASRFCDQPDRLCPGTQLPTFRGLGSPNAELQPWSLVSRPPMDLSYVSASSPCSCHVLASKSNIPVLGVVQRGQARGTTGLAAGASHRAHGSSSSSCDLPKASGTDLQRHGDEWQKPL</sequence>
<feature type="region of interest" description="Disordered" evidence="1">
    <location>
        <begin position="151"/>
        <end position="179"/>
    </location>
</feature>
<name>A0A3Q0H7G5_ALLSI</name>
<dbReference type="KEGG" id="asn:112551391"/>
<evidence type="ECO:0000256" key="1">
    <source>
        <dbReference type="SAM" id="MobiDB-lite"/>
    </source>
</evidence>
<dbReference type="RefSeq" id="XP_025068014.1">
    <property type="nucleotide sequence ID" value="XM_025212229.1"/>
</dbReference>
<evidence type="ECO:0000313" key="3">
    <source>
        <dbReference type="RefSeq" id="XP_025068014.1"/>
    </source>
</evidence>
<keyword evidence="2" id="KW-1185">Reference proteome</keyword>
<dbReference type="InParanoid" id="A0A3Q0H7G5"/>
<accession>A0A3Q0H7G5</accession>
<reference evidence="3" key="1">
    <citation type="submission" date="2025-08" db="UniProtKB">
        <authorList>
            <consortium name="RefSeq"/>
        </authorList>
    </citation>
    <scope>IDENTIFICATION</scope>
</reference>
<evidence type="ECO:0000313" key="2">
    <source>
        <dbReference type="Proteomes" id="UP000189705"/>
    </source>
</evidence>
<gene>
    <name evidence="3" type="primary">LOC112551391</name>
</gene>
<feature type="compositionally biased region" description="Low complexity" evidence="1">
    <location>
        <begin position="260"/>
        <end position="274"/>
    </location>
</feature>
<feature type="compositionally biased region" description="Basic and acidic residues" evidence="1">
    <location>
        <begin position="285"/>
        <end position="296"/>
    </location>
</feature>
<dbReference type="GeneID" id="112551391"/>
<feature type="region of interest" description="Disordered" evidence="1">
    <location>
        <begin position="258"/>
        <end position="296"/>
    </location>
</feature>
<proteinExistence type="predicted"/>
<dbReference type="AlphaFoldDB" id="A0A3Q0H7G5"/>
<dbReference type="Proteomes" id="UP000189705">
    <property type="component" value="Unplaced"/>
</dbReference>
<organism evidence="2 3">
    <name type="scientific">Alligator sinensis</name>
    <name type="common">Chinese alligator</name>
    <dbReference type="NCBI Taxonomy" id="38654"/>
    <lineage>
        <taxon>Eukaryota</taxon>
        <taxon>Metazoa</taxon>
        <taxon>Chordata</taxon>
        <taxon>Craniata</taxon>
        <taxon>Vertebrata</taxon>
        <taxon>Euteleostomi</taxon>
        <taxon>Archelosauria</taxon>
        <taxon>Archosauria</taxon>
        <taxon>Crocodylia</taxon>
        <taxon>Alligatoridae</taxon>
        <taxon>Alligatorinae</taxon>
        <taxon>Alligator</taxon>
    </lineage>
</organism>
<protein>
    <submittedName>
        <fullName evidence="3">Uncharacterized protein LOC112551391</fullName>
    </submittedName>
</protein>